<dbReference type="EMBL" id="CP016808">
    <property type="protein sequence ID" value="ANY65452.1"/>
    <property type="molecule type" value="Genomic_DNA"/>
</dbReference>
<dbReference type="Pfam" id="PF01547">
    <property type="entry name" value="SBP_bac_1"/>
    <property type="match status" value="1"/>
</dbReference>
<feature type="chain" id="PRO_5039585208" evidence="1">
    <location>
        <begin position="22"/>
        <end position="426"/>
    </location>
</feature>
<keyword evidence="1" id="KW-0732">Signal</keyword>
<dbReference type="Gene3D" id="3.40.190.10">
    <property type="entry name" value="Periplasmic binding protein-like II"/>
    <property type="match status" value="2"/>
</dbReference>
<evidence type="ECO:0000256" key="1">
    <source>
        <dbReference type="SAM" id="SignalP"/>
    </source>
</evidence>
<accession>A0A1B2DCM9</accession>
<proteinExistence type="predicted"/>
<gene>
    <name evidence="2" type="ORF">BBD42_02450</name>
</gene>
<dbReference type="InterPro" id="IPR050490">
    <property type="entry name" value="Bact_solute-bd_prot1"/>
</dbReference>
<dbReference type="PANTHER" id="PTHR43649:SF14">
    <property type="entry name" value="BLR3389 PROTEIN"/>
    <property type="match status" value="1"/>
</dbReference>
<dbReference type="AlphaFoldDB" id="A0A1B2DCM9"/>
<name>A0A1B2DCM9_9BACL</name>
<feature type="signal peptide" evidence="1">
    <location>
        <begin position="1"/>
        <end position="21"/>
    </location>
</feature>
<reference evidence="2" key="1">
    <citation type="submission" date="2016-08" db="EMBL/GenBank/DDBJ databases">
        <title>Complete Genome Seqeunce of Paenibacillus sp. BIHB 4019 from tea rhizoplane.</title>
        <authorList>
            <person name="Thakur R."/>
            <person name="Swarnkar M.K."/>
            <person name="Gulati A."/>
        </authorList>
    </citation>
    <scope>NUCLEOTIDE SEQUENCE [LARGE SCALE GENOMIC DNA]</scope>
    <source>
        <strain evidence="2">BIHB4019</strain>
    </source>
</reference>
<dbReference type="PANTHER" id="PTHR43649">
    <property type="entry name" value="ARABINOSE-BINDING PROTEIN-RELATED"/>
    <property type="match status" value="1"/>
</dbReference>
<sequence>MMLKKYSFPAAIFLLLALILAACGGNGGNASSNTVSSGNSGAGKPVEISFIHWQGDVPVWNEIIKDFEQENPGIKVSMQTFPSEQYQTTAQVKLLDGSVGDVFASFPGAQFESIAKAGLYTDLTNEAFVQSFVPELIKSGAKDGKQYALPYSLVYNIPVYNVGLFEQYNLSPPKDWDSFLAASETLKSNGIIPIAFPGADIGPGQFMNPMMMNNAPDEEVFQKLEKGETKLTDEWWTTTLSQFKELNDKGYFQPDSLGTNTDAAIALFSQGKAAMLATGSYSIAAVLKASPDLKLDLLAPITVPADQAIYEGIHTTTFMLGVNSKSKHPEEAKAFISYLSKKEVAGKVANAANQNIPVKDIEYTSPALQVISGWADKKTRFQPRYLITNIEIQKAVTGSIQAVIAGDSAEGAAGSAQAIVDQQLKP</sequence>
<dbReference type="PROSITE" id="PS51257">
    <property type="entry name" value="PROKAR_LIPOPROTEIN"/>
    <property type="match status" value="1"/>
</dbReference>
<organism evidence="2">
    <name type="scientific">Paenibacillus sp. BIHB 4019</name>
    <dbReference type="NCBI Taxonomy" id="1870819"/>
    <lineage>
        <taxon>Bacteria</taxon>
        <taxon>Bacillati</taxon>
        <taxon>Bacillota</taxon>
        <taxon>Bacilli</taxon>
        <taxon>Bacillales</taxon>
        <taxon>Paenibacillaceae</taxon>
        <taxon>Paenibacillus</taxon>
    </lineage>
</organism>
<dbReference type="SUPFAM" id="SSF53850">
    <property type="entry name" value="Periplasmic binding protein-like II"/>
    <property type="match status" value="1"/>
</dbReference>
<dbReference type="InterPro" id="IPR006059">
    <property type="entry name" value="SBP"/>
</dbReference>
<protein>
    <submittedName>
        <fullName evidence="2">ABC transporter substrate-binding protein</fullName>
    </submittedName>
</protein>
<evidence type="ECO:0000313" key="2">
    <source>
        <dbReference type="EMBL" id="ANY65452.1"/>
    </source>
</evidence>